<feature type="transmembrane region" description="Helical" evidence="3">
    <location>
        <begin position="107"/>
        <end position="125"/>
    </location>
</feature>
<keyword evidence="3" id="KW-1133">Transmembrane helix</keyword>
<dbReference type="InterPro" id="IPR052734">
    <property type="entry name" value="Nod_factor_acetyltransferase"/>
</dbReference>
<feature type="domain" description="Acyltransferase 3" evidence="4">
    <location>
        <begin position="11"/>
        <end position="309"/>
    </location>
</feature>
<sequence length="330" mass="38666">MPNVSKQERDYFFDNAKFILIVLVVISHAITPLIGTSDLNRTLYLLLFSFHMPLFLFISGYFAKKAVAKRELMKPIQKLLIPYLVMQIIYSFFYYDVYGWELEFSLFHPHWSLWFLLTLFTYYYLIHLFKFSPYFIIIAIAIGILSGYIEVGSCFSLSRTLVFFPFFLAGYYVKREHFQFLYHKGMKFTAVLFLVITTLVTYFFAFNIPYELLYGNTSYTALGLNGWSAGIWRIGAYVMSIAMSIAFLTLIPKDKTTFSHFAKNTLYVYLLHGFIFRYLRETNFYEGIDTVFETFLLILGSIIFAFILSSNTVKKVARPVLEPVAFLKRK</sequence>
<gene>
    <name evidence="5" type="ORF">ACFPTR_14260</name>
</gene>
<feature type="transmembrane region" description="Helical" evidence="3">
    <location>
        <begin position="261"/>
        <end position="279"/>
    </location>
</feature>
<feature type="transmembrane region" description="Helical" evidence="3">
    <location>
        <begin position="230"/>
        <end position="249"/>
    </location>
</feature>
<keyword evidence="6" id="KW-1185">Reference proteome</keyword>
<dbReference type="GO" id="GO:0016746">
    <property type="term" value="F:acyltransferase activity"/>
    <property type="evidence" value="ECO:0007669"/>
    <property type="project" value="UniProtKB-KW"/>
</dbReference>
<keyword evidence="3" id="KW-0472">Membrane</keyword>
<dbReference type="Proteomes" id="UP001596143">
    <property type="component" value="Unassembled WGS sequence"/>
</dbReference>
<dbReference type="Pfam" id="PF01757">
    <property type="entry name" value="Acyl_transf_3"/>
    <property type="match status" value="1"/>
</dbReference>
<keyword evidence="5" id="KW-0808">Transferase</keyword>
<keyword evidence="3" id="KW-0812">Transmembrane</keyword>
<reference evidence="6" key="1">
    <citation type="journal article" date="2019" name="Int. J. Syst. Evol. Microbiol.">
        <title>The Global Catalogue of Microorganisms (GCM) 10K type strain sequencing project: providing services to taxonomists for standard genome sequencing and annotation.</title>
        <authorList>
            <consortium name="The Broad Institute Genomics Platform"/>
            <consortium name="The Broad Institute Genome Sequencing Center for Infectious Disease"/>
            <person name="Wu L."/>
            <person name="Ma J."/>
        </authorList>
    </citation>
    <scope>NUCLEOTIDE SEQUENCE [LARGE SCALE GENOMIC DNA]</scope>
    <source>
        <strain evidence="6">CGMCC 1.15790</strain>
    </source>
</reference>
<evidence type="ECO:0000256" key="2">
    <source>
        <dbReference type="ARBA" id="ARBA00007400"/>
    </source>
</evidence>
<name>A0ABW0UCH8_9BACI</name>
<accession>A0ABW0UCH8</accession>
<protein>
    <submittedName>
        <fullName evidence="5">Acyltransferase family protein</fullName>
    </submittedName>
</protein>
<dbReference type="EMBL" id="JBHSPF010000079">
    <property type="protein sequence ID" value="MFC5630009.1"/>
    <property type="molecule type" value="Genomic_DNA"/>
</dbReference>
<evidence type="ECO:0000313" key="6">
    <source>
        <dbReference type="Proteomes" id="UP001596143"/>
    </source>
</evidence>
<keyword evidence="5" id="KW-0012">Acyltransferase</keyword>
<comment type="similarity">
    <text evidence="2">Belongs to the acyltransferase 3 family.</text>
</comment>
<feature type="transmembrane region" description="Helical" evidence="3">
    <location>
        <begin position="155"/>
        <end position="173"/>
    </location>
</feature>
<evidence type="ECO:0000256" key="1">
    <source>
        <dbReference type="ARBA" id="ARBA00004370"/>
    </source>
</evidence>
<proteinExistence type="inferred from homology"/>
<feature type="transmembrane region" description="Helical" evidence="3">
    <location>
        <begin position="43"/>
        <end position="63"/>
    </location>
</feature>
<evidence type="ECO:0000259" key="4">
    <source>
        <dbReference type="Pfam" id="PF01757"/>
    </source>
</evidence>
<organism evidence="5 6">
    <name type="scientific">Aliibacillus thermotolerans</name>
    <dbReference type="NCBI Taxonomy" id="1834418"/>
    <lineage>
        <taxon>Bacteria</taxon>
        <taxon>Bacillati</taxon>
        <taxon>Bacillota</taxon>
        <taxon>Bacilli</taxon>
        <taxon>Bacillales</taxon>
        <taxon>Bacillaceae</taxon>
        <taxon>Aliibacillus</taxon>
    </lineage>
</organism>
<dbReference type="PANTHER" id="PTHR37312:SF1">
    <property type="entry name" value="MEMBRANE-BOUND ACYLTRANSFERASE YKRP-RELATED"/>
    <property type="match status" value="1"/>
</dbReference>
<evidence type="ECO:0000256" key="3">
    <source>
        <dbReference type="SAM" id="Phobius"/>
    </source>
</evidence>
<dbReference type="PANTHER" id="PTHR37312">
    <property type="entry name" value="MEMBRANE-BOUND ACYLTRANSFERASE YKRP-RELATED"/>
    <property type="match status" value="1"/>
</dbReference>
<feature type="transmembrane region" description="Helical" evidence="3">
    <location>
        <begin position="12"/>
        <end position="31"/>
    </location>
</feature>
<feature type="transmembrane region" description="Helical" evidence="3">
    <location>
        <begin position="291"/>
        <end position="308"/>
    </location>
</feature>
<feature type="transmembrane region" description="Helical" evidence="3">
    <location>
        <begin position="75"/>
        <end position="95"/>
    </location>
</feature>
<comment type="subcellular location">
    <subcellularLocation>
        <location evidence="1">Membrane</location>
    </subcellularLocation>
</comment>
<feature type="transmembrane region" description="Helical" evidence="3">
    <location>
        <begin position="132"/>
        <end position="149"/>
    </location>
</feature>
<dbReference type="InterPro" id="IPR002656">
    <property type="entry name" value="Acyl_transf_3_dom"/>
</dbReference>
<evidence type="ECO:0000313" key="5">
    <source>
        <dbReference type="EMBL" id="MFC5630009.1"/>
    </source>
</evidence>
<dbReference type="RefSeq" id="WP_270897647.1">
    <property type="nucleotide sequence ID" value="NZ_JBHSPF010000079.1"/>
</dbReference>
<comment type="caution">
    <text evidence="5">The sequence shown here is derived from an EMBL/GenBank/DDBJ whole genome shotgun (WGS) entry which is preliminary data.</text>
</comment>
<feature type="transmembrane region" description="Helical" evidence="3">
    <location>
        <begin position="185"/>
        <end position="210"/>
    </location>
</feature>